<evidence type="ECO:0000259" key="2">
    <source>
        <dbReference type="PROSITE" id="PS51819"/>
    </source>
</evidence>
<dbReference type="InterPro" id="IPR029068">
    <property type="entry name" value="Glyas_Bleomycin-R_OHBP_Dase"/>
</dbReference>
<dbReference type="InterPro" id="IPR037523">
    <property type="entry name" value="VOC_core"/>
</dbReference>
<dbReference type="CDD" id="cd06587">
    <property type="entry name" value="VOC"/>
    <property type="match status" value="1"/>
</dbReference>
<dbReference type="AlphaFoldDB" id="A0A7G9L0Y9"/>
<proteinExistence type="predicted"/>
<feature type="domain" description="VOC" evidence="2">
    <location>
        <begin position="50"/>
        <end position="162"/>
    </location>
</feature>
<accession>A0A7G9L0Y9</accession>
<dbReference type="Gene3D" id="3.10.180.10">
    <property type="entry name" value="2,3-Dihydroxybiphenyl 1,2-Dioxygenase, domain 1"/>
    <property type="match status" value="1"/>
</dbReference>
<sequence length="170" mass="17801">MKSSAMPVAPDRGAHRLTGSHAGRAAAAARAVAEVALTDHAARPEITVKGISWVGIGTGSFDETVAFFTKVLGLEVALIQDPVAMLHAGPGAVVEIFGPGSSRGRPLNSPPSVAFEVEDVSAARDALVAAGVELIGEIGTWNGFEWLYFRGPEDYIFSVKTTPEAGWERS</sequence>
<protein>
    <submittedName>
        <fullName evidence="3">VOC family protein</fullName>
    </submittedName>
</protein>
<dbReference type="KEGG" id="ssau:H8M03_09705"/>
<organism evidence="3 4">
    <name type="scientific">Sphingomonas sabuli</name>
    <dbReference type="NCBI Taxonomy" id="2764186"/>
    <lineage>
        <taxon>Bacteria</taxon>
        <taxon>Pseudomonadati</taxon>
        <taxon>Pseudomonadota</taxon>
        <taxon>Alphaproteobacteria</taxon>
        <taxon>Sphingomonadales</taxon>
        <taxon>Sphingomonadaceae</taxon>
        <taxon>Sphingomonas</taxon>
    </lineage>
</organism>
<evidence type="ECO:0000313" key="4">
    <source>
        <dbReference type="Proteomes" id="UP000515861"/>
    </source>
</evidence>
<evidence type="ECO:0000313" key="3">
    <source>
        <dbReference type="EMBL" id="QNM82288.1"/>
    </source>
</evidence>
<name>A0A7G9L0Y9_9SPHN</name>
<feature type="region of interest" description="Disordered" evidence="1">
    <location>
        <begin position="1"/>
        <end position="20"/>
    </location>
</feature>
<dbReference type="PROSITE" id="PS51819">
    <property type="entry name" value="VOC"/>
    <property type="match status" value="1"/>
</dbReference>
<evidence type="ECO:0000256" key="1">
    <source>
        <dbReference type="SAM" id="MobiDB-lite"/>
    </source>
</evidence>
<dbReference type="RefSeq" id="WP_187479243.1">
    <property type="nucleotide sequence ID" value="NZ_CP060697.1"/>
</dbReference>
<dbReference type="SUPFAM" id="SSF54593">
    <property type="entry name" value="Glyoxalase/Bleomycin resistance protein/Dihydroxybiphenyl dioxygenase"/>
    <property type="match status" value="1"/>
</dbReference>
<reference evidence="3 4" key="1">
    <citation type="submission" date="2020-08" db="EMBL/GenBank/DDBJ databases">
        <title>Sphingomonas sp. sand1-3 16S ribosomal RNA gene Genome sequencing and assembly.</title>
        <authorList>
            <person name="Kang M."/>
        </authorList>
    </citation>
    <scope>NUCLEOTIDE SEQUENCE [LARGE SCALE GENOMIC DNA]</scope>
    <source>
        <strain evidence="4">sand1-3</strain>
    </source>
</reference>
<gene>
    <name evidence="3" type="ORF">H8M03_09705</name>
</gene>
<dbReference type="Pfam" id="PF00903">
    <property type="entry name" value="Glyoxalase"/>
    <property type="match status" value="1"/>
</dbReference>
<dbReference type="InterPro" id="IPR004360">
    <property type="entry name" value="Glyas_Fos-R_dOase_dom"/>
</dbReference>
<dbReference type="EMBL" id="CP060697">
    <property type="protein sequence ID" value="QNM82288.1"/>
    <property type="molecule type" value="Genomic_DNA"/>
</dbReference>
<dbReference type="Proteomes" id="UP000515861">
    <property type="component" value="Chromosome"/>
</dbReference>
<keyword evidence="4" id="KW-1185">Reference proteome</keyword>